<name>A0ABU9W2G8_9MICO</name>
<keyword evidence="2" id="KW-1133">Transmembrane helix</keyword>
<feature type="domain" description="General stress protein 17M-like" evidence="3">
    <location>
        <begin position="22"/>
        <end position="111"/>
    </location>
</feature>
<dbReference type="RefSeq" id="WP_342111443.1">
    <property type="nucleotide sequence ID" value="NZ_JBCAUN010000001.1"/>
</dbReference>
<organism evidence="4 5">
    <name type="scientific">Leifsonia stereocauli</name>
    <dbReference type="NCBI Taxonomy" id="3134136"/>
    <lineage>
        <taxon>Bacteria</taxon>
        <taxon>Bacillati</taxon>
        <taxon>Actinomycetota</taxon>
        <taxon>Actinomycetes</taxon>
        <taxon>Micrococcales</taxon>
        <taxon>Microbacteriaceae</taxon>
        <taxon>Leifsonia</taxon>
    </lineage>
</organism>
<feature type="transmembrane region" description="Helical" evidence="2">
    <location>
        <begin position="101"/>
        <end position="125"/>
    </location>
</feature>
<evidence type="ECO:0000313" key="4">
    <source>
        <dbReference type="EMBL" id="MEN1945386.1"/>
    </source>
</evidence>
<dbReference type="EMBL" id="JBCLVG010000001">
    <property type="protein sequence ID" value="MEN1945386.1"/>
    <property type="molecule type" value="Genomic_DNA"/>
</dbReference>
<keyword evidence="5" id="KW-1185">Reference proteome</keyword>
<dbReference type="Pfam" id="PF11181">
    <property type="entry name" value="YflT"/>
    <property type="match status" value="1"/>
</dbReference>
<sequence>MSNQNPFAGRRPAASPVLPRGEIVATYETYAEAQDAVAVLARADFPVKLLSIVGNDLKTVENVTGRMTYARAALAGAASGAWLGVFFGLLMFIFVATGVNLALVVAAVLIGAGFGMLFGIVTYSVNRRRRDFTSTMQVIASNYQVIVDGELVNRARNVLSGAADAAATDAVVETQPEPGFGDPLPVDPGVDEPRPT</sequence>
<reference evidence="4 5" key="1">
    <citation type="submission" date="2024-03" db="EMBL/GenBank/DDBJ databases">
        <title>YIM 134122 draft genome.</title>
        <authorList>
            <person name="Zuo S."/>
            <person name="Xiong L."/>
        </authorList>
    </citation>
    <scope>NUCLEOTIDE SEQUENCE [LARGE SCALE GENOMIC DNA]</scope>
    <source>
        <strain evidence="4 5">YIM 134122</strain>
    </source>
</reference>
<comment type="caution">
    <text evidence="4">The sequence shown here is derived from an EMBL/GenBank/DDBJ whole genome shotgun (WGS) entry which is preliminary data.</text>
</comment>
<evidence type="ECO:0000256" key="1">
    <source>
        <dbReference type="SAM" id="MobiDB-lite"/>
    </source>
</evidence>
<proteinExistence type="predicted"/>
<protein>
    <submittedName>
        <fullName evidence="4">General stress protein</fullName>
    </submittedName>
</protein>
<feature type="region of interest" description="Disordered" evidence="1">
    <location>
        <begin position="174"/>
        <end position="196"/>
    </location>
</feature>
<feature type="transmembrane region" description="Helical" evidence="2">
    <location>
        <begin position="72"/>
        <end position="95"/>
    </location>
</feature>
<evidence type="ECO:0000259" key="3">
    <source>
        <dbReference type="Pfam" id="PF11181"/>
    </source>
</evidence>
<accession>A0ABU9W2G8</accession>
<gene>
    <name evidence="4" type="ORF">WJX64_02375</name>
</gene>
<keyword evidence="2" id="KW-0472">Membrane</keyword>
<dbReference type="InterPro" id="IPR025889">
    <property type="entry name" value="GSP17M-like_dom"/>
</dbReference>
<dbReference type="Proteomes" id="UP001425155">
    <property type="component" value="Unassembled WGS sequence"/>
</dbReference>
<evidence type="ECO:0000313" key="5">
    <source>
        <dbReference type="Proteomes" id="UP001425155"/>
    </source>
</evidence>
<keyword evidence="2" id="KW-0812">Transmembrane</keyword>
<evidence type="ECO:0000256" key="2">
    <source>
        <dbReference type="SAM" id="Phobius"/>
    </source>
</evidence>